<dbReference type="SUPFAM" id="SSF51395">
    <property type="entry name" value="FMN-linked oxidoreductases"/>
    <property type="match status" value="1"/>
</dbReference>
<keyword evidence="5" id="KW-0812">Transmembrane</keyword>
<evidence type="ECO:0000256" key="1">
    <source>
        <dbReference type="ARBA" id="ARBA00005979"/>
    </source>
</evidence>
<dbReference type="EMBL" id="KI964675">
    <property type="protein sequence ID" value="EUC31120.1"/>
    <property type="molecule type" value="Genomic_DNA"/>
</dbReference>
<reference evidence="7 8" key="1">
    <citation type="journal article" date="2013" name="PLoS Genet.">
        <title>Comparative genome structure, secondary metabolite, and effector coding capacity across Cochliobolus pathogens.</title>
        <authorList>
            <person name="Condon B.J."/>
            <person name="Leng Y."/>
            <person name="Wu D."/>
            <person name="Bushley K.E."/>
            <person name="Ohm R.A."/>
            <person name="Otillar R."/>
            <person name="Martin J."/>
            <person name="Schackwitz W."/>
            <person name="Grimwood J."/>
            <person name="MohdZainudin N."/>
            <person name="Xue C."/>
            <person name="Wang R."/>
            <person name="Manning V.A."/>
            <person name="Dhillon B."/>
            <person name="Tu Z.J."/>
            <person name="Steffenson B.J."/>
            <person name="Salamov A."/>
            <person name="Sun H."/>
            <person name="Lowry S."/>
            <person name="LaButti K."/>
            <person name="Han J."/>
            <person name="Copeland A."/>
            <person name="Lindquist E."/>
            <person name="Barry K."/>
            <person name="Schmutz J."/>
            <person name="Baker S.E."/>
            <person name="Ciuffetti L.M."/>
            <person name="Grigoriev I.V."/>
            <person name="Zhong S."/>
            <person name="Turgeon B.G."/>
        </authorList>
    </citation>
    <scope>NUCLEOTIDE SEQUENCE [LARGE SCALE GENOMIC DNA]</scope>
    <source>
        <strain evidence="7 8">26-R-13</strain>
    </source>
</reference>
<dbReference type="PANTHER" id="PTHR43656:SF2">
    <property type="entry name" value="BINDING OXIDOREDUCTASE, PUTATIVE (AFU_ORTHOLOGUE AFUA_2G08260)-RELATED"/>
    <property type="match status" value="1"/>
</dbReference>
<proteinExistence type="inferred from homology"/>
<keyword evidence="5" id="KW-1133">Transmembrane helix</keyword>
<keyword evidence="8" id="KW-1185">Reference proteome</keyword>
<dbReference type="PANTHER" id="PTHR43656">
    <property type="entry name" value="BINDING OXIDOREDUCTASE, PUTATIVE (AFU_ORTHOLOGUE AFUA_2G08260)-RELATED"/>
    <property type="match status" value="1"/>
</dbReference>
<dbReference type="InterPro" id="IPR013785">
    <property type="entry name" value="Aldolase_TIM"/>
</dbReference>
<dbReference type="AlphaFoldDB" id="W6Y0M0"/>
<keyword evidence="4" id="KW-0560">Oxidoreductase</keyword>
<feature type="domain" description="NADH:flavin oxidoreductase/NADH oxidase N-terminal" evidence="6">
    <location>
        <begin position="5"/>
        <end position="354"/>
    </location>
</feature>
<keyword evidence="2" id="KW-0285">Flavoprotein</keyword>
<dbReference type="RefSeq" id="XP_007714592.1">
    <property type="nucleotide sequence ID" value="XM_007716402.1"/>
</dbReference>
<accession>W6Y0M0</accession>
<evidence type="ECO:0000259" key="6">
    <source>
        <dbReference type="Pfam" id="PF00724"/>
    </source>
</evidence>
<keyword evidence="3" id="KW-0288">FMN</keyword>
<dbReference type="GO" id="GO:0016491">
    <property type="term" value="F:oxidoreductase activity"/>
    <property type="evidence" value="ECO:0007669"/>
    <property type="project" value="UniProtKB-KW"/>
</dbReference>
<evidence type="ECO:0000256" key="4">
    <source>
        <dbReference type="ARBA" id="ARBA00023002"/>
    </source>
</evidence>
<dbReference type="CDD" id="cd04733">
    <property type="entry name" value="OYE_like_2_FMN"/>
    <property type="match status" value="1"/>
</dbReference>
<sequence>MELTLSKPIRLKCGLKLPNRLVKAAMAECLGKADEHHLPGSEECLAVYRRWSQGGWGLIITGNVQVDPDHLGDPHDFAINSALPEATTLAAFTAWSKACSNGGTCHALVQLCHPGRQIAFGKGTVAPSAIPMDFGTGLMPRLLNSFVFDTPRAMTVAEIHTTIRNFANAARLMAAAGFAGVELHAAHGYLLAQFLSPRSNVRTDAYGGSAHSRARIVVEVIRAVRVAVPPDFCVGLKLNSVDVGSAAGMADCIEQIRVIAEAGIDFLEISGGSFEDPTFNTGPSANARKASSVAREAFFIEFAEAVRAQFPYVPLMVTGGFRSRHGMEAALADNSCDLIGVARPAVMNPLLPCTLILNPETRHQDAVQRVKKIPPGKAAQYLGIKLLGVAPERDWYTKQIKLIGSEPSNNSITKRKRRVAQIICVAVLVTLCLWLNKLRFSRWN</sequence>
<dbReference type="HOGENOM" id="CLU_012153_6_2_1"/>
<dbReference type="KEGG" id="bze:COCCADRAFT_102112"/>
<evidence type="ECO:0000256" key="2">
    <source>
        <dbReference type="ARBA" id="ARBA00022630"/>
    </source>
</evidence>
<dbReference type="Gene3D" id="3.20.20.70">
    <property type="entry name" value="Aldolase class I"/>
    <property type="match status" value="1"/>
</dbReference>
<dbReference type="GeneID" id="19142493"/>
<evidence type="ECO:0000313" key="8">
    <source>
        <dbReference type="Proteomes" id="UP000053841"/>
    </source>
</evidence>
<evidence type="ECO:0000256" key="5">
    <source>
        <dbReference type="SAM" id="Phobius"/>
    </source>
</evidence>
<dbReference type="Proteomes" id="UP000053841">
    <property type="component" value="Unassembled WGS sequence"/>
</dbReference>
<organism evidence="7 8">
    <name type="scientific">Cochliobolus carbonum (strain 26-R-13)</name>
    <name type="common">Maize leaf spot fungus</name>
    <name type="synonym">Bipolaris zeicola</name>
    <dbReference type="NCBI Taxonomy" id="930089"/>
    <lineage>
        <taxon>Eukaryota</taxon>
        <taxon>Fungi</taxon>
        <taxon>Dikarya</taxon>
        <taxon>Ascomycota</taxon>
        <taxon>Pezizomycotina</taxon>
        <taxon>Dothideomycetes</taxon>
        <taxon>Pleosporomycetidae</taxon>
        <taxon>Pleosporales</taxon>
        <taxon>Pleosporineae</taxon>
        <taxon>Pleosporaceae</taxon>
        <taxon>Bipolaris</taxon>
    </lineage>
</organism>
<name>W6Y0M0_COCC2</name>
<evidence type="ECO:0000313" key="7">
    <source>
        <dbReference type="EMBL" id="EUC31120.1"/>
    </source>
</evidence>
<gene>
    <name evidence="7" type="ORF">COCCADRAFT_102112</name>
</gene>
<comment type="similarity">
    <text evidence="1">Belongs to the NADH:flavin oxidoreductase/NADH oxidase family.</text>
</comment>
<evidence type="ECO:0000256" key="3">
    <source>
        <dbReference type="ARBA" id="ARBA00022643"/>
    </source>
</evidence>
<dbReference type="Pfam" id="PF00724">
    <property type="entry name" value="Oxidored_FMN"/>
    <property type="match status" value="1"/>
</dbReference>
<dbReference type="eggNOG" id="KOG0134">
    <property type="taxonomic scope" value="Eukaryota"/>
</dbReference>
<dbReference type="OrthoDB" id="1663137at2759"/>
<keyword evidence="5" id="KW-0472">Membrane</keyword>
<dbReference type="InterPro" id="IPR051799">
    <property type="entry name" value="NADH_flavin_oxidoreductase"/>
</dbReference>
<dbReference type="GO" id="GO:0010181">
    <property type="term" value="F:FMN binding"/>
    <property type="evidence" value="ECO:0007669"/>
    <property type="project" value="InterPro"/>
</dbReference>
<protein>
    <recommendedName>
        <fullName evidence="6">NADH:flavin oxidoreductase/NADH oxidase N-terminal domain-containing protein</fullName>
    </recommendedName>
</protein>
<feature type="transmembrane region" description="Helical" evidence="5">
    <location>
        <begin position="419"/>
        <end position="436"/>
    </location>
</feature>
<dbReference type="InterPro" id="IPR001155">
    <property type="entry name" value="OxRdtase_FMN_N"/>
</dbReference>